<reference evidence="2 3" key="1">
    <citation type="submission" date="2015-03" db="EMBL/GenBank/DDBJ databases">
        <title>RNA-seq based gene annotation and comparative genomics of four Zymoseptoria species reveal species-specific pathogenicity related genes and transposable element activity.</title>
        <authorList>
            <person name="Grandaubert J."/>
            <person name="Bhattacharyya A."/>
            <person name="Stukenbrock E.H."/>
        </authorList>
    </citation>
    <scope>NUCLEOTIDE SEQUENCE [LARGE SCALE GENOMIC DNA]</scope>
    <source>
        <strain evidence="2 3">Zb18110</strain>
    </source>
</reference>
<dbReference type="EMBL" id="LAFY01005828">
    <property type="protein sequence ID" value="KJX92310.1"/>
    <property type="molecule type" value="Genomic_DNA"/>
</dbReference>
<dbReference type="OrthoDB" id="5398515at2759"/>
<name>A0A0F4G7S6_9PEZI</name>
<evidence type="ECO:0000256" key="1">
    <source>
        <dbReference type="SAM" id="MobiDB-lite"/>
    </source>
</evidence>
<feature type="compositionally biased region" description="Low complexity" evidence="1">
    <location>
        <begin position="66"/>
        <end position="77"/>
    </location>
</feature>
<sequence length="522" mass="57348">MEGPATPPRRTGGRVRTPGSPTHGALNDEREAYSPRRSTRSSLASNPYSSFNKSSRGEVHPPSDLAYPPASPAARSRPVAHNGAELKTPPSSDADEATKHHHSYTTTSSRTPKSSRKTSSTSSRTTKSRPNDMKMTPRIVRIQPADPSDVFPTRTQTHKQRKMDARRSLINGTSSRTTTATEGNVDVYVESNARKPEIDMSPDNVFYVPATRQRARGRTQQRVLNVSHTSDDASPSPVRRKPTANQVREAAEMDRAVANGEGTISIFRGRRIFHRYANISPPSGSDIGETVHQLSLKRAAGAAGDRPIRRSNVQPRLLFPPANHDEEAETERDDEEETDIEMSEAPIDEEVRFSMPATPAKIKSLAKHMPTPPTTGRMSTRKKWIDPFKLHEDDASSSQSASGALNFQLRNPVAVYNDATPEPTGEEGDSHADGEQRARPTPASRRTVRVKDVAPMAMTPILEEEAEGSGSSQPKNSSPFDSWQRTKTVRKTQQKREGDVLASETTKRTTRSTRNVVTAGPS</sequence>
<feature type="compositionally biased region" description="Polar residues" evidence="1">
    <location>
        <begin position="469"/>
        <end position="486"/>
    </location>
</feature>
<accession>A0A0F4G7S6</accession>
<feature type="compositionally biased region" description="Polar residues" evidence="1">
    <location>
        <begin position="40"/>
        <end position="54"/>
    </location>
</feature>
<feature type="compositionally biased region" description="Acidic residues" evidence="1">
    <location>
        <begin position="326"/>
        <end position="340"/>
    </location>
</feature>
<feature type="region of interest" description="Disordered" evidence="1">
    <location>
        <begin position="213"/>
        <end position="247"/>
    </location>
</feature>
<evidence type="ECO:0000313" key="2">
    <source>
        <dbReference type="EMBL" id="KJX92310.1"/>
    </source>
</evidence>
<evidence type="ECO:0000313" key="3">
    <source>
        <dbReference type="Proteomes" id="UP000033647"/>
    </source>
</evidence>
<organism evidence="2 3">
    <name type="scientific">Zymoseptoria brevis</name>
    <dbReference type="NCBI Taxonomy" id="1047168"/>
    <lineage>
        <taxon>Eukaryota</taxon>
        <taxon>Fungi</taxon>
        <taxon>Dikarya</taxon>
        <taxon>Ascomycota</taxon>
        <taxon>Pezizomycotina</taxon>
        <taxon>Dothideomycetes</taxon>
        <taxon>Dothideomycetidae</taxon>
        <taxon>Mycosphaerellales</taxon>
        <taxon>Mycosphaerellaceae</taxon>
        <taxon>Zymoseptoria</taxon>
    </lineage>
</organism>
<feature type="region of interest" description="Disordered" evidence="1">
    <location>
        <begin position="318"/>
        <end position="340"/>
    </location>
</feature>
<feature type="compositionally biased region" description="Low complexity" evidence="1">
    <location>
        <begin position="104"/>
        <end position="125"/>
    </location>
</feature>
<dbReference type="Proteomes" id="UP000033647">
    <property type="component" value="Unassembled WGS sequence"/>
</dbReference>
<feature type="region of interest" description="Disordered" evidence="1">
    <location>
        <begin position="363"/>
        <end position="522"/>
    </location>
</feature>
<keyword evidence="3" id="KW-1185">Reference proteome</keyword>
<feature type="compositionally biased region" description="Low complexity" evidence="1">
    <location>
        <begin position="1"/>
        <end position="22"/>
    </location>
</feature>
<protein>
    <submittedName>
        <fullName evidence="2">Uncharacterized protein</fullName>
    </submittedName>
</protein>
<proteinExistence type="predicted"/>
<dbReference type="AlphaFoldDB" id="A0A0F4G7S6"/>
<feature type="compositionally biased region" description="Basic and acidic residues" evidence="1">
    <location>
        <begin position="428"/>
        <end position="438"/>
    </location>
</feature>
<gene>
    <name evidence="2" type="ORF">TI39_contig5873g00002</name>
</gene>
<comment type="caution">
    <text evidence="2">The sequence shown here is derived from an EMBL/GenBank/DDBJ whole genome shotgun (WGS) entry which is preliminary data.</text>
</comment>
<feature type="region of interest" description="Disordered" evidence="1">
    <location>
        <begin position="1"/>
        <end position="166"/>
    </location>
</feature>
<feature type="compositionally biased region" description="Basic and acidic residues" evidence="1">
    <location>
        <begin position="383"/>
        <end position="394"/>
    </location>
</feature>